<reference key="1">
    <citation type="submission" date="2010-11" db="EMBL/GenBank/DDBJ databases">
        <title>The complete sequence of chromosome of Isophaera pallida ATCC 43644.</title>
        <authorList>
            <consortium name="US DOE Joint Genome Institute (JGI-PGF)"/>
            <person name="Lucas S."/>
            <person name="Copeland A."/>
            <person name="Lapidus A."/>
            <person name="Bruce D."/>
            <person name="Goodwin L."/>
            <person name="Pitluck S."/>
            <person name="Kyrpides N."/>
            <person name="Mavromatis K."/>
            <person name="Pagani I."/>
            <person name="Ivanova N."/>
            <person name="Saunders E."/>
            <person name="Brettin T."/>
            <person name="Detter J.C."/>
            <person name="Han C."/>
            <person name="Tapia R."/>
            <person name="Land M."/>
            <person name="Hauser L."/>
            <person name="Markowitz V."/>
            <person name="Cheng J.-F."/>
            <person name="Hugenholtz P."/>
            <person name="Woyke T."/>
            <person name="Wu D."/>
            <person name="Eisen J.A."/>
        </authorList>
    </citation>
    <scope>NUCLEOTIDE SEQUENCE</scope>
    <source>
        <strain>ATCC 43644</strain>
    </source>
</reference>
<dbReference type="RefSeq" id="WP_013566541.1">
    <property type="nucleotide sequence ID" value="NC_014962.1"/>
</dbReference>
<dbReference type="AlphaFoldDB" id="E8QZC4"/>
<dbReference type="SUPFAM" id="SSF51735">
    <property type="entry name" value="NAD(P)-binding Rossmann-fold domains"/>
    <property type="match status" value="1"/>
</dbReference>
<dbReference type="EC" id="1.3.1.76" evidence="2"/>
<evidence type="ECO:0000256" key="2">
    <source>
        <dbReference type="ARBA" id="ARBA00012400"/>
    </source>
</evidence>
<dbReference type="KEGG" id="ipa:Isop_3697"/>
<accession>E8QZC4</accession>
<dbReference type="Pfam" id="PF13241">
    <property type="entry name" value="NAD_binding_7"/>
    <property type="match status" value="1"/>
</dbReference>
<dbReference type="PANTHER" id="PTHR35330">
    <property type="entry name" value="SIROHEME BIOSYNTHESIS PROTEIN MET8"/>
    <property type="match status" value="1"/>
</dbReference>
<dbReference type="GO" id="GO:0019354">
    <property type="term" value="P:siroheme biosynthetic process"/>
    <property type="evidence" value="ECO:0007669"/>
    <property type="project" value="UniProtKB-UniPathway"/>
</dbReference>
<keyword evidence="8" id="KW-1185">Reference proteome</keyword>
<dbReference type="GO" id="GO:0043115">
    <property type="term" value="F:precorrin-2 dehydrogenase activity"/>
    <property type="evidence" value="ECO:0007669"/>
    <property type="project" value="UniProtKB-EC"/>
</dbReference>
<dbReference type="Proteomes" id="UP000008631">
    <property type="component" value="Chromosome"/>
</dbReference>
<dbReference type="Gene3D" id="3.40.50.720">
    <property type="entry name" value="NAD(P)-binding Rossmann-like Domain"/>
    <property type="match status" value="1"/>
</dbReference>
<comment type="pathway">
    <text evidence="1">Porphyrin-containing compound metabolism; siroheme biosynthesis; sirohydrochlorin from precorrin-2: step 1/1.</text>
</comment>
<proteinExistence type="predicted"/>
<dbReference type="STRING" id="575540.Isop_3697"/>
<dbReference type="InterPro" id="IPR006367">
    <property type="entry name" value="Sirohaem_synthase_N"/>
</dbReference>
<dbReference type="SUPFAM" id="SSF75615">
    <property type="entry name" value="Siroheme synthase middle domains-like"/>
    <property type="match status" value="1"/>
</dbReference>
<keyword evidence="4" id="KW-0520">NAD</keyword>
<gene>
    <name evidence="7" type="ordered locus">Isop_3697</name>
</gene>
<evidence type="ECO:0000256" key="4">
    <source>
        <dbReference type="ARBA" id="ARBA00023027"/>
    </source>
</evidence>
<sequence length="236" mass="25257">MPQPAPPRLTIALNVAGRPVLVVGLGPVGRRKAASLAEAGALVSGIDPRDDPAFVAELAGIPLARRWIEPYRAERLDAEAWALVALCAPEEVNRIAAAEAQNRGLWVATASEPERSDWILPARQRLGNSRATLALSTEGAGPALAAALVRRAAEAIQPWNDWIAAAGRLRAEARATIADPAQRRAWVASLASEPRLEQVRNQGVSVVEAQAREELRRLRGPLLNRDPLGESASFPP</sequence>
<dbReference type="NCBIfam" id="TIGR01470">
    <property type="entry name" value="cysG_Nterm"/>
    <property type="match status" value="1"/>
</dbReference>
<evidence type="ECO:0000256" key="6">
    <source>
        <dbReference type="ARBA" id="ARBA00047561"/>
    </source>
</evidence>
<evidence type="ECO:0000256" key="3">
    <source>
        <dbReference type="ARBA" id="ARBA00023002"/>
    </source>
</evidence>
<dbReference type="InterPro" id="IPR036291">
    <property type="entry name" value="NAD(P)-bd_dom_sf"/>
</dbReference>
<keyword evidence="3" id="KW-0560">Oxidoreductase</keyword>
<dbReference type="eggNOG" id="COG1648">
    <property type="taxonomic scope" value="Bacteria"/>
</dbReference>
<evidence type="ECO:0000313" key="7">
    <source>
        <dbReference type="EMBL" id="ADV64253.1"/>
    </source>
</evidence>
<comment type="catalytic activity">
    <reaction evidence="6">
        <text>precorrin-2 + NAD(+) = sirohydrochlorin + NADH + 2 H(+)</text>
        <dbReference type="Rhea" id="RHEA:15613"/>
        <dbReference type="ChEBI" id="CHEBI:15378"/>
        <dbReference type="ChEBI" id="CHEBI:57540"/>
        <dbReference type="ChEBI" id="CHEBI:57945"/>
        <dbReference type="ChEBI" id="CHEBI:58351"/>
        <dbReference type="ChEBI" id="CHEBI:58827"/>
        <dbReference type="EC" id="1.3.1.76"/>
    </reaction>
</comment>
<protein>
    <recommendedName>
        <fullName evidence="2">precorrin-2 dehydrogenase</fullName>
        <ecNumber evidence="2">1.3.1.76</ecNumber>
    </recommendedName>
</protein>
<dbReference type="HOGENOM" id="CLU_1174140_0_0_0"/>
<evidence type="ECO:0000256" key="1">
    <source>
        <dbReference type="ARBA" id="ARBA00005010"/>
    </source>
</evidence>
<dbReference type="PANTHER" id="PTHR35330:SF1">
    <property type="entry name" value="SIROHEME BIOSYNTHESIS PROTEIN MET8"/>
    <property type="match status" value="1"/>
</dbReference>
<keyword evidence="5" id="KW-0627">Porphyrin biosynthesis</keyword>
<dbReference type="GO" id="GO:0004325">
    <property type="term" value="F:ferrochelatase activity"/>
    <property type="evidence" value="ECO:0007669"/>
    <property type="project" value="InterPro"/>
</dbReference>
<evidence type="ECO:0000313" key="8">
    <source>
        <dbReference type="Proteomes" id="UP000008631"/>
    </source>
</evidence>
<dbReference type="UniPathway" id="UPA00262">
    <property type="reaction ID" value="UER00222"/>
</dbReference>
<evidence type="ECO:0000256" key="5">
    <source>
        <dbReference type="ARBA" id="ARBA00023244"/>
    </source>
</evidence>
<dbReference type="EMBL" id="CP002353">
    <property type="protein sequence ID" value="ADV64253.1"/>
    <property type="molecule type" value="Genomic_DNA"/>
</dbReference>
<dbReference type="InParanoid" id="E8QZC4"/>
<reference evidence="7 8" key="2">
    <citation type="journal article" date="2011" name="Stand. Genomic Sci.">
        <title>Complete genome sequence of Isosphaera pallida type strain (IS1B).</title>
        <authorList>
            <consortium name="US DOE Joint Genome Institute (JGI-PGF)"/>
            <person name="Goker M."/>
            <person name="Cleland D."/>
            <person name="Saunders E."/>
            <person name="Lapidus A."/>
            <person name="Nolan M."/>
            <person name="Lucas S."/>
            <person name="Hammon N."/>
            <person name="Deshpande S."/>
            <person name="Cheng J.F."/>
            <person name="Tapia R."/>
            <person name="Han C."/>
            <person name="Goodwin L."/>
            <person name="Pitluck S."/>
            <person name="Liolios K."/>
            <person name="Pagani I."/>
            <person name="Ivanova N."/>
            <person name="Mavromatis K."/>
            <person name="Pati A."/>
            <person name="Chen A."/>
            <person name="Palaniappan K."/>
            <person name="Land M."/>
            <person name="Hauser L."/>
            <person name="Chang Y.J."/>
            <person name="Jeffries C.D."/>
            <person name="Detter J.C."/>
            <person name="Beck B."/>
            <person name="Woyke T."/>
            <person name="Bristow J."/>
            <person name="Eisen J.A."/>
            <person name="Markowitz V."/>
            <person name="Hugenholtz P."/>
            <person name="Kyrpides N.C."/>
            <person name="Klenk H.P."/>
        </authorList>
    </citation>
    <scope>NUCLEOTIDE SEQUENCE [LARGE SCALE GENOMIC DNA]</scope>
    <source>
        <strain evidence="8">ATCC 43644 / DSM 9630 / IS1B</strain>
    </source>
</reference>
<name>E8QZC4_ISOPI</name>
<dbReference type="InterPro" id="IPR028161">
    <property type="entry name" value="Met8-like"/>
</dbReference>
<organism evidence="7 8">
    <name type="scientific">Isosphaera pallida (strain ATCC 43644 / DSM 9630 / IS1B)</name>
    <dbReference type="NCBI Taxonomy" id="575540"/>
    <lineage>
        <taxon>Bacteria</taxon>
        <taxon>Pseudomonadati</taxon>
        <taxon>Planctomycetota</taxon>
        <taxon>Planctomycetia</taxon>
        <taxon>Isosphaerales</taxon>
        <taxon>Isosphaeraceae</taxon>
        <taxon>Isosphaera</taxon>
    </lineage>
</organism>